<protein>
    <submittedName>
        <fullName evidence="2">Uncharacterized protein</fullName>
    </submittedName>
</protein>
<evidence type="ECO:0000256" key="1">
    <source>
        <dbReference type="SAM" id="MobiDB-lite"/>
    </source>
</evidence>
<dbReference type="OrthoDB" id="9439903at2759"/>
<dbReference type="EMBL" id="CAJGYM010000010">
    <property type="protein sequence ID" value="CAD6189403.1"/>
    <property type="molecule type" value="Genomic_DNA"/>
</dbReference>
<accession>A0A8S1H285</accession>
<evidence type="ECO:0000313" key="3">
    <source>
        <dbReference type="Proteomes" id="UP000835052"/>
    </source>
</evidence>
<dbReference type="AlphaFoldDB" id="A0A8S1H285"/>
<sequence length="142" mass="15659">MSSRRYLISTVAGSYLPIHMTLHHGYPPPESVVSSDDKISEEADGNSGSDDGALQGELRAIANAICDLKAQQQTFPKVETALSSIETRISRLEKNMETALNSIYTLVQLQTGMNSGLNRFKEEANQQLSLIKSYLELDRQSP</sequence>
<gene>
    <name evidence="2" type="ORF">CAUJ_LOCUS5322</name>
</gene>
<organism evidence="2 3">
    <name type="scientific">Caenorhabditis auriculariae</name>
    <dbReference type="NCBI Taxonomy" id="2777116"/>
    <lineage>
        <taxon>Eukaryota</taxon>
        <taxon>Metazoa</taxon>
        <taxon>Ecdysozoa</taxon>
        <taxon>Nematoda</taxon>
        <taxon>Chromadorea</taxon>
        <taxon>Rhabditida</taxon>
        <taxon>Rhabditina</taxon>
        <taxon>Rhabditomorpha</taxon>
        <taxon>Rhabditoidea</taxon>
        <taxon>Rhabditidae</taxon>
        <taxon>Peloderinae</taxon>
        <taxon>Caenorhabditis</taxon>
    </lineage>
</organism>
<comment type="caution">
    <text evidence="2">The sequence shown here is derived from an EMBL/GenBank/DDBJ whole genome shotgun (WGS) entry which is preliminary data.</text>
</comment>
<feature type="region of interest" description="Disordered" evidence="1">
    <location>
        <begin position="27"/>
        <end position="53"/>
    </location>
</feature>
<reference evidence="2" key="1">
    <citation type="submission" date="2020-10" db="EMBL/GenBank/DDBJ databases">
        <authorList>
            <person name="Kikuchi T."/>
        </authorList>
    </citation>
    <scope>NUCLEOTIDE SEQUENCE</scope>
    <source>
        <strain evidence="2">NKZ352</strain>
    </source>
</reference>
<evidence type="ECO:0000313" key="2">
    <source>
        <dbReference type="EMBL" id="CAD6189403.1"/>
    </source>
</evidence>
<proteinExistence type="predicted"/>
<keyword evidence="3" id="KW-1185">Reference proteome</keyword>
<name>A0A8S1H285_9PELO</name>
<dbReference type="Proteomes" id="UP000835052">
    <property type="component" value="Unassembled WGS sequence"/>
</dbReference>